<comment type="caution">
    <text evidence="2">The sequence shown here is derived from an EMBL/GenBank/DDBJ whole genome shotgun (WGS) entry which is preliminary data.</text>
</comment>
<dbReference type="NCBIfam" id="TIGR03523">
    <property type="entry name" value="GldN"/>
    <property type="match status" value="1"/>
</dbReference>
<reference evidence="2" key="1">
    <citation type="submission" date="2020-10" db="EMBL/GenBank/DDBJ databases">
        <authorList>
            <person name="Gilroy R."/>
        </authorList>
    </citation>
    <scope>NUCLEOTIDE SEQUENCE</scope>
    <source>
        <strain evidence="2">2889</strain>
    </source>
</reference>
<dbReference type="EMBL" id="JADIMZ010000034">
    <property type="protein sequence ID" value="MBO8432192.1"/>
    <property type="molecule type" value="Genomic_DNA"/>
</dbReference>
<accession>A0A9D9DS53</accession>
<reference evidence="2" key="2">
    <citation type="journal article" date="2021" name="PeerJ">
        <title>Extensive microbial diversity within the chicken gut microbiome revealed by metagenomics and culture.</title>
        <authorList>
            <person name="Gilroy R."/>
            <person name="Ravi A."/>
            <person name="Getino M."/>
            <person name="Pursley I."/>
            <person name="Horton D.L."/>
            <person name="Alikhan N.F."/>
            <person name="Baker D."/>
            <person name="Gharbi K."/>
            <person name="Hall N."/>
            <person name="Watson M."/>
            <person name="Adriaenssens E.M."/>
            <person name="Foster-Nyarko E."/>
            <person name="Jarju S."/>
            <person name="Secka A."/>
            <person name="Antonio M."/>
            <person name="Oren A."/>
            <person name="Chaudhuri R.R."/>
            <person name="La Ragione R."/>
            <person name="Hildebrand F."/>
            <person name="Pallen M.J."/>
        </authorList>
    </citation>
    <scope>NUCLEOTIDE SEQUENCE</scope>
    <source>
        <strain evidence="2">2889</strain>
    </source>
</reference>
<evidence type="ECO:0000313" key="3">
    <source>
        <dbReference type="Proteomes" id="UP000823612"/>
    </source>
</evidence>
<dbReference type="Proteomes" id="UP000823612">
    <property type="component" value="Unassembled WGS sequence"/>
</dbReference>
<gene>
    <name evidence="2" type="primary">gldN</name>
    <name evidence="2" type="ORF">IAB08_02710</name>
</gene>
<protein>
    <submittedName>
        <fullName evidence="2">Gliding motility protein GldN</fullName>
    </submittedName>
</protein>
<proteinExistence type="predicted"/>
<dbReference type="AlphaFoldDB" id="A0A9D9DS53"/>
<feature type="signal peptide" evidence="1">
    <location>
        <begin position="1"/>
        <end position="23"/>
    </location>
</feature>
<dbReference type="InterPro" id="IPR019847">
    <property type="entry name" value="Gliding_motility_assoc_GldN"/>
</dbReference>
<evidence type="ECO:0000313" key="2">
    <source>
        <dbReference type="EMBL" id="MBO8432192.1"/>
    </source>
</evidence>
<dbReference type="Pfam" id="PF19841">
    <property type="entry name" value="GldN"/>
    <property type="match status" value="1"/>
</dbReference>
<evidence type="ECO:0000256" key="1">
    <source>
        <dbReference type="SAM" id="SignalP"/>
    </source>
</evidence>
<name>A0A9D9DS53_9BACT</name>
<sequence length="280" mass="33304">MKRIIVLSLTLALGMFLADSAHAQLWDEPQVPDNFYEKSNTKDRTPRAYVPVREADVFIKWRVWRAIDLRMKMNQYLYFPTVKNNDRISLINLILEGIQSGVLTPYEGMQKNMTWDCDFSKPLSYEEATKELILQDTGADGQIYTDARLHLVQRYFVKEDWFIDKQRGVRDIRIIGIAPVITAYDESGEFLGYQTLFWLYYPEARPLFAKTEAFNPHNSAMRQSYDDVFAWNRYFQSYIYKIDNLQNRDIKDYMEGIAELRESDRIEEMLFEIEHDLWVY</sequence>
<feature type="chain" id="PRO_5039020948" evidence="1">
    <location>
        <begin position="24"/>
        <end position="280"/>
    </location>
</feature>
<keyword evidence="1" id="KW-0732">Signal</keyword>
<organism evidence="2 3">
    <name type="scientific">Candidatus Pullibacteroides excrementavium</name>
    <dbReference type="NCBI Taxonomy" id="2840905"/>
    <lineage>
        <taxon>Bacteria</taxon>
        <taxon>Pseudomonadati</taxon>
        <taxon>Bacteroidota</taxon>
        <taxon>Bacteroidia</taxon>
        <taxon>Bacteroidales</taxon>
        <taxon>Candidatus Pullibacteroides</taxon>
    </lineage>
</organism>